<dbReference type="EMBL" id="PDNB01000049">
    <property type="protein sequence ID" value="PGH13122.1"/>
    <property type="molecule type" value="Genomic_DNA"/>
</dbReference>
<reference evidence="1 2" key="1">
    <citation type="submission" date="2017-10" db="EMBL/GenBank/DDBJ databases">
        <title>Comparative genomics in systemic dimorphic fungi from Ajellomycetaceae.</title>
        <authorList>
            <person name="Munoz J.F."/>
            <person name="Mcewen J.G."/>
            <person name="Clay O.K."/>
            <person name="Cuomo C.A."/>
        </authorList>
    </citation>
    <scope>NUCLEOTIDE SEQUENCE [LARGE SCALE GENOMIC DNA]</scope>
    <source>
        <strain evidence="1 2">UAMH5409</strain>
    </source>
</reference>
<gene>
    <name evidence="1" type="ORF">AJ79_03829</name>
</gene>
<organism evidence="1 2">
    <name type="scientific">Helicocarpus griseus UAMH5409</name>
    <dbReference type="NCBI Taxonomy" id="1447875"/>
    <lineage>
        <taxon>Eukaryota</taxon>
        <taxon>Fungi</taxon>
        <taxon>Dikarya</taxon>
        <taxon>Ascomycota</taxon>
        <taxon>Pezizomycotina</taxon>
        <taxon>Eurotiomycetes</taxon>
        <taxon>Eurotiomycetidae</taxon>
        <taxon>Onygenales</taxon>
        <taxon>Ajellomycetaceae</taxon>
        <taxon>Helicocarpus</taxon>
    </lineage>
</organism>
<accession>A0A2B7XWX1</accession>
<dbReference type="OrthoDB" id="4506579at2759"/>
<evidence type="ECO:0000313" key="1">
    <source>
        <dbReference type="EMBL" id="PGH13122.1"/>
    </source>
</evidence>
<name>A0A2B7XWX1_9EURO</name>
<sequence>MPPLRRIPLPDSYLTLCCVCSSKPGHTSVLPSKYAKVSLVHEHLQWLFFTAPSSSPFFSPFNHRISASATASLSNNTWKRYTMSGFPSPKHRPCRPKAADSPCCAYDPDPNGPQDTFLEPSSLCLSTNGFIYESSCTDLTWQSIFGGQAACDAEAAARVGL</sequence>
<dbReference type="AlphaFoldDB" id="A0A2B7XWX1"/>
<protein>
    <submittedName>
        <fullName evidence="1">Uncharacterized protein</fullName>
    </submittedName>
</protein>
<keyword evidence="2" id="KW-1185">Reference proteome</keyword>
<dbReference type="Proteomes" id="UP000223968">
    <property type="component" value="Unassembled WGS sequence"/>
</dbReference>
<proteinExistence type="predicted"/>
<comment type="caution">
    <text evidence="1">The sequence shown here is derived from an EMBL/GenBank/DDBJ whole genome shotgun (WGS) entry which is preliminary data.</text>
</comment>
<evidence type="ECO:0000313" key="2">
    <source>
        <dbReference type="Proteomes" id="UP000223968"/>
    </source>
</evidence>